<keyword evidence="11" id="KW-1185">Reference proteome</keyword>
<dbReference type="RefSeq" id="WP_181899351.1">
    <property type="nucleotide sequence ID" value="NZ_NOKA02000088.1"/>
</dbReference>
<protein>
    <submittedName>
        <fullName evidence="10">ABC transporter ATP-binding protein</fullName>
    </submittedName>
</protein>
<evidence type="ECO:0000256" key="1">
    <source>
        <dbReference type="ARBA" id="ARBA00004651"/>
    </source>
</evidence>
<comment type="caution">
    <text evidence="10">The sequence shown here is derived from an EMBL/GenBank/DDBJ whole genome shotgun (WGS) entry which is preliminary data.</text>
</comment>
<feature type="transmembrane region" description="Helical" evidence="7">
    <location>
        <begin position="61"/>
        <end position="78"/>
    </location>
</feature>
<evidence type="ECO:0000256" key="3">
    <source>
        <dbReference type="ARBA" id="ARBA00022741"/>
    </source>
</evidence>
<evidence type="ECO:0000256" key="7">
    <source>
        <dbReference type="SAM" id="Phobius"/>
    </source>
</evidence>
<keyword evidence="5 7" id="KW-1133">Transmembrane helix</keyword>
<accession>A0A371J6J8</accession>
<dbReference type="PANTHER" id="PTHR24221">
    <property type="entry name" value="ATP-BINDING CASSETTE SUB-FAMILY B"/>
    <property type="match status" value="1"/>
</dbReference>
<evidence type="ECO:0000256" key="6">
    <source>
        <dbReference type="ARBA" id="ARBA00023136"/>
    </source>
</evidence>
<dbReference type="GO" id="GO:0140359">
    <property type="term" value="F:ABC-type transporter activity"/>
    <property type="evidence" value="ECO:0007669"/>
    <property type="project" value="InterPro"/>
</dbReference>
<feature type="transmembrane region" description="Helical" evidence="7">
    <location>
        <begin position="21"/>
        <end position="41"/>
    </location>
</feature>
<feature type="transmembrane region" description="Helical" evidence="7">
    <location>
        <begin position="132"/>
        <end position="153"/>
    </location>
</feature>
<dbReference type="InterPro" id="IPR003593">
    <property type="entry name" value="AAA+_ATPase"/>
</dbReference>
<evidence type="ECO:0000259" key="8">
    <source>
        <dbReference type="PROSITE" id="PS50893"/>
    </source>
</evidence>
<keyword evidence="3" id="KW-0547">Nucleotide-binding</keyword>
<feature type="transmembrane region" description="Helical" evidence="7">
    <location>
        <begin position="259"/>
        <end position="285"/>
    </location>
</feature>
<gene>
    <name evidence="10" type="ORF">CG710_019805</name>
</gene>
<dbReference type="SUPFAM" id="SSF90123">
    <property type="entry name" value="ABC transporter transmembrane region"/>
    <property type="match status" value="1"/>
</dbReference>
<dbReference type="PROSITE" id="PS50893">
    <property type="entry name" value="ABC_TRANSPORTER_2"/>
    <property type="match status" value="1"/>
</dbReference>
<keyword evidence="4 10" id="KW-0067">ATP-binding</keyword>
<name>A0A371J6J8_9FIRM</name>
<feature type="non-terminal residue" evidence="10">
    <location>
        <position position="577"/>
    </location>
</feature>
<evidence type="ECO:0000259" key="9">
    <source>
        <dbReference type="PROSITE" id="PS50929"/>
    </source>
</evidence>
<dbReference type="CDD" id="cd03228">
    <property type="entry name" value="ABCC_MRP_Like"/>
    <property type="match status" value="1"/>
</dbReference>
<dbReference type="EMBL" id="NOKA02000088">
    <property type="protein sequence ID" value="RDY28296.1"/>
    <property type="molecule type" value="Genomic_DNA"/>
</dbReference>
<dbReference type="InterPro" id="IPR027417">
    <property type="entry name" value="P-loop_NTPase"/>
</dbReference>
<reference evidence="10 11" key="1">
    <citation type="journal article" date="2017" name="Genome Announc.">
        <title>Draft Genome Sequence of a Sporulating and Motile Strain of Lachnotalea glycerini Isolated from Water in Quebec City, Canada.</title>
        <authorList>
            <person name="Maheux A.F."/>
            <person name="Boudreau D.K."/>
            <person name="Berube E."/>
            <person name="Boissinot M."/>
            <person name="Raymond F."/>
            <person name="Brodeur S."/>
            <person name="Corbeil J."/>
            <person name="Isabel S."/>
            <person name="Omar R.F."/>
            <person name="Bergeron M.G."/>
        </authorList>
    </citation>
    <scope>NUCLEOTIDE SEQUENCE [LARGE SCALE GENOMIC DNA]</scope>
    <source>
        <strain evidence="10 11">CCRI-19302</strain>
    </source>
</reference>
<organism evidence="10 11">
    <name type="scientific">Lachnotalea glycerini</name>
    <dbReference type="NCBI Taxonomy" id="1763509"/>
    <lineage>
        <taxon>Bacteria</taxon>
        <taxon>Bacillati</taxon>
        <taxon>Bacillota</taxon>
        <taxon>Clostridia</taxon>
        <taxon>Lachnospirales</taxon>
        <taxon>Lachnospiraceae</taxon>
        <taxon>Lachnotalea</taxon>
    </lineage>
</organism>
<dbReference type="InterPro" id="IPR017871">
    <property type="entry name" value="ABC_transporter-like_CS"/>
</dbReference>
<dbReference type="PROSITE" id="PS00211">
    <property type="entry name" value="ABC_TRANSPORTER_1"/>
    <property type="match status" value="1"/>
</dbReference>
<proteinExistence type="predicted"/>
<dbReference type="Pfam" id="PF00005">
    <property type="entry name" value="ABC_tran"/>
    <property type="match status" value="1"/>
</dbReference>
<keyword evidence="6 7" id="KW-0472">Membrane</keyword>
<dbReference type="GO" id="GO:0034040">
    <property type="term" value="F:ATPase-coupled lipid transmembrane transporter activity"/>
    <property type="evidence" value="ECO:0007669"/>
    <property type="project" value="TreeGrafter"/>
</dbReference>
<evidence type="ECO:0000256" key="4">
    <source>
        <dbReference type="ARBA" id="ARBA00022840"/>
    </source>
</evidence>
<dbReference type="GO" id="GO:0016887">
    <property type="term" value="F:ATP hydrolysis activity"/>
    <property type="evidence" value="ECO:0007669"/>
    <property type="project" value="InterPro"/>
</dbReference>
<sequence length="577" mass="66117">MKQKISTWCKIYKLVWNFDPWHLLLLSLLGLIQAASVILQIMAIQNFINYIQIERISSEKLLLNLLFVGLIILIRRLYNAYFNYNINKYIYIFKDIFQINFIKKTSKIPLDEFYKSEFETNKNMAQQGAESAALFLIISLMLLSFNIPYFIFIGIYYSLFSPSMLLVLIFIILPSFYAISKNMHEYKDLENNISVNRKKINYYYRCIGDISYIKETKILNAGKYFFKKIDYETDSYLSSTTKHSKLILKNSLVGESVKFIGYILIFIVLITLTHSGIITIGLLAATITSLNDMYSVFNDMLDRDFKSLSSFYYDVENYLRFFNNSFDVSTFNTYTNNGIDFKNVSFKYPNSKVYALKNINLNIPKNQIIAIVGENAAGKTTFSRLLLGLLTPTKGKITIDSSIDNNINSKSSLFQNFAKYPFSLRDNVILSNTLTDPSDLEIRNILKQCGVDISDTKTFVKGLDTILSREFEGIDISGGQWQKLALARCIYRKHNIIVLDEPTSAIDPINESTLFSTFKEIAKNVTTIIITHRLGIVSIADYVIVMDNGEIIESGTHDELINLGGKYKEMYLAQSSA</sequence>
<dbReference type="Gene3D" id="1.20.1560.10">
    <property type="entry name" value="ABC transporter type 1, transmembrane domain"/>
    <property type="match status" value="1"/>
</dbReference>
<evidence type="ECO:0000313" key="11">
    <source>
        <dbReference type="Proteomes" id="UP000216411"/>
    </source>
</evidence>
<comment type="subcellular location">
    <subcellularLocation>
        <location evidence="1">Cell membrane</location>
        <topology evidence="1">Multi-pass membrane protein</topology>
    </subcellularLocation>
</comment>
<evidence type="ECO:0000313" key="10">
    <source>
        <dbReference type="EMBL" id="RDY28296.1"/>
    </source>
</evidence>
<feature type="transmembrane region" description="Helical" evidence="7">
    <location>
        <begin position="159"/>
        <end position="179"/>
    </location>
</feature>
<dbReference type="Proteomes" id="UP000216411">
    <property type="component" value="Unassembled WGS sequence"/>
</dbReference>
<evidence type="ECO:0000256" key="5">
    <source>
        <dbReference type="ARBA" id="ARBA00022989"/>
    </source>
</evidence>
<dbReference type="PANTHER" id="PTHR24221:SF654">
    <property type="entry name" value="ATP-BINDING CASSETTE SUB-FAMILY B MEMBER 6"/>
    <property type="match status" value="1"/>
</dbReference>
<dbReference type="InterPro" id="IPR036640">
    <property type="entry name" value="ABC1_TM_sf"/>
</dbReference>
<dbReference type="InterPro" id="IPR011527">
    <property type="entry name" value="ABC1_TM_dom"/>
</dbReference>
<dbReference type="PROSITE" id="PS50929">
    <property type="entry name" value="ABC_TM1F"/>
    <property type="match status" value="1"/>
</dbReference>
<feature type="domain" description="ABC transporter" evidence="8">
    <location>
        <begin position="339"/>
        <end position="573"/>
    </location>
</feature>
<dbReference type="GO" id="GO:0005886">
    <property type="term" value="C:plasma membrane"/>
    <property type="evidence" value="ECO:0007669"/>
    <property type="project" value="UniProtKB-SubCell"/>
</dbReference>
<dbReference type="SMART" id="SM00382">
    <property type="entry name" value="AAA"/>
    <property type="match status" value="1"/>
</dbReference>
<dbReference type="AlphaFoldDB" id="A0A371J6J8"/>
<keyword evidence="2 7" id="KW-0812">Transmembrane</keyword>
<evidence type="ECO:0000256" key="2">
    <source>
        <dbReference type="ARBA" id="ARBA00022692"/>
    </source>
</evidence>
<dbReference type="InterPro" id="IPR039421">
    <property type="entry name" value="Type_1_exporter"/>
</dbReference>
<dbReference type="Gene3D" id="3.40.50.300">
    <property type="entry name" value="P-loop containing nucleotide triphosphate hydrolases"/>
    <property type="match status" value="1"/>
</dbReference>
<dbReference type="GO" id="GO:0005524">
    <property type="term" value="F:ATP binding"/>
    <property type="evidence" value="ECO:0007669"/>
    <property type="project" value="UniProtKB-KW"/>
</dbReference>
<feature type="domain" description="ABC transmembrane type-1" evidence="9">
    <location>
        <begin position="24"/>
        <end position="300"/>
    </location>
</feature>
<dbReference type="SUPFAM" id="SSF52540">
    <property type="entry name" value="P-loop containing nucleoside triphosphate hydrolases"/>
    <property type="match status" value="1"/>
</dbReference>
<dbReference type="InterPro" id="IPR003439">
    <property type="entry name" value="ABC_transporter-like_ATP-bd"/>
</dbReference>